<sequence>MTPRALLGLAAALALAAPVLAADVQRQTPDAVSFVLTENAEKEYGAAAAAFLGSMAADPASNGWLKGADGAEPDALLDALARILRLPELRGWGCSRTAMALPDWPYVKGGAWEHGNRAHLVLDCGPENQLCFDLYFLTGGVEGVQYGVEIQRMDEARAAGYLRAARPIPANCVGS</sequence>
<proteinExistence type="predicted"/>
<gene>
    <name evidence="2" type="ORF">ISN26_07870</name>
</gene>
<evidence type="ECO:0000313" key="2">
    <source>
        <dbReference type="EMBL" id="MBF2735961.1"/>
    </source>
</evidence>
<feature type="chain" id="PRO_5036951756" evidence="1">
    <location>
        <begin position="22"/>
        <end position="175"/>
    </location>
</feature>
<comment type="caution">
    <text evidence="2">The sequence shown here is derived from an EMBL/GenBank/DDBJ whole genome shotgun (WGS) entry which is preliminary data.</text>
</comment>
<dbReference type="EMBL" id="JADHEI010000058">
    <property type="protein sequence ID" value="MBF2735961.1"/>
    <property type="molecule type" value="Genomic_DNA"/>
</dbReference>
<keyword evidence="3" id="KW-1185">Reference proteome</keyword>
<accession>A0A930UHR5</accession>
<protein>
    <submittedName>
        <fullName evidence="2">Uncharacterized protein</fullName>
    </submittedName>
</protein>
<reference evidence="2" key="1">
    <citation type="submission" date="2020-10" db="EMBL/GenBank/DDBJ databases">
        <title>An improved Amphimedon queenslandica hologenome assembly reveals how three proteobacterial symbionts can extend the metabolic phenotypic of their marine sponge host.</title>
        <authorList>
            <person name="Degnan B."/>
            <person name="Degnan S."/>
            <person name="Xiang X."/>
        </authorList>
    </citation>
    <scope>NUCLEOTIDE SEQUENCE</scope>
    <source>
        <strain evidence="2">AqS2</strain>
    </source>
</reference>
<dbReference type="Proteomes" id="UP000604381">
    <property type="component" value="Unassembled WGS sequence"/>
</dbReference>
<feature type="signal peptide" evidence="1">
    <location>
        <begin position="1"/>
        <end position="21"/>
    </location>
</feature>
<dbReference type="AlphaFoldDB" id="A0A930UHR5"/>
<keyword evidence="1" id="KW-0732">Signal</keyword>
<organism evidence="2 3">
    <name type="scientific">Candidatus Amphirhobacter heronislandensis</name>
    <dbReference type="NCBI Taxonomy" id="1732024"/>
    <lineage>
        <taxon>Bacteria</taxon>
        <taxon>Pseudomonadati</taxon>
        <taxon>Pseudomonadota</taxon>
        <taxon>Gammaproteobacteria</taxon>
        <taxon>Candidatus Tethybacterales</taxon>
        <taxon>Candidatus Tethybacteraceae</taxon>
        <taxon>Candidatus Amphirhobacter</taxon>
    </lineage>
</organism>
<evidence type="ECO:0000256" key="1">
    <source>
        <dbReference type="SAM" id="SignalP"/>
    </source>
</evidence>
<evidence type="ECO:0000313" key="3">
    <source>
        <dbReference type="Proteomes" id="UP000604381"/>
    </source>
</evidence>
<name>A0A930UHR5_9GAMM</name>